<evidence type="ECO:0000313" key="2">
    <source>
        <dbReference type="EMBL" id="VDL67382.1"/>
    </source>
</evidence>
<evidence type="ECO:0000256" key="1">
    <source>
        <dbReference type="SAM" id="Phobius"/>
    </source>
</evidence>
<organism evidence="2 3">
    <name type="scientific">Nippostrongylus brasiliensis</name>
    <name type="common">Rat hookworm</name>
    <dbReference type="NCBI Taxonomy" id="27835"/>
    <lineage>
        <taxon>Eukaryota</taxon>
        <taxon>Metazoa</taxon>
        <taxon>Ecdysozoa</taxon>
        <taxon>Nematoda</taxon>
        <taxon>Chromadorea</taxon>
        <taxon>Rhabditida</taxon>
        <taxon>Rhabditina</taxon>
        <taxon>Rhabditomorpha</taxon>
        <taxon>Strongyloidea</taxon>
        <taxon>Heligmosomidae</taxon>
        <taxon>Nippostrongylus</taxon>
    </lineage>
</organism>
<accession>A0A3P7A1L6</accession>
<gene>
    <name evidence="2" type="ORF">NBR_LOCUS3793</name>
</gene>
<name>A0A3P7A1L6_NIPBR</name>
<evidence type="ECO:0000313" key="3">
    <source>
        <dbReference type="Proteomes" id="UP000271162"/>
    </source>
</evidence>
<reference evidence="2 3" key="1">
    <citation type="submission" date="2018-11" db="EMBL/GenBank/DDBJ databases">
        <authorList>
            <consortium name="Pathogen Informatics"/>
        </authorList>
    </citation>
    <scope>NUCLEOTIDE SEQUENCE [LARGE SCALE GENOMIC DNA]</scope>
</reference>
<keyword evidence="1" id="KW-0472">Membrane</keyword>
<sequence>MEFQRQQGDESGSRAGIIVLSLIVFGIASILLVSMMLYYRRKYFREKEPEVPTVIFHADGNDEGTEFNNPLYSRQSIMVDPERGELTAEEEALENKKIRGRTHADRAQSKGALFGLCKSVAFS</sequence>
<keyword evidence="1" id="KW-1133">Transmembrane helix</keyword>
<protein>
    <submittedName>
        <fullName evidence="2">Uncharacterized protein</fullName>
    </submittedName>
</protein>
<dbReference type="STRING" id="27835.A0A3P7A1L6"/>
<dbReference type="AlphaFoldDB" id="A0A3P7A1L6"/>
<keyword evidence="3" id="KW-1185">Reference proteome</keyword>
<proteinExistence type="predicted"/>
<keyword evidence="1" id="KW-0812">Transmembrane</keyword>
<feature type="transmembrane region" description="Helical" evidence="1">
    <location>
        <begin position="15"/>
        <end position="39"/>
    </location>
</feature>
<dbReference type="EMBL" id="UYSL01006140">
    <property type="protein sequence ID" value="VDL67382.1"/>
    <property type="molecule type" value="Genomic_DNA"/>
</dbReference>
<dbReference type="Proteomes" id="UP000271162">
    <property type="component" value="Unassembled WGS sequence"/>
</dbReference>